<gene>
    <name evidence="2" type="ORF">LK09_04875</name>
</gene>
<organism evidence="2 3">
    <name type="scientific">Microbacterium mangrovi</name>
    <dbReference type="NCBI Taxonomy" id="1348253"/>
    <lineage>
        <taxon>Bacteria</taxon>
        <taxon>Bacillati</taxon>
        <taxon>Actinomycetota</taxon>
        <taxon>Actinomycetes</taxon>
        <taxon>Micrococcales</taxon>
        <taxon>Microbacteriaceae</taxon>
        <taxon>Microbacterium</taxon>
    </lineage>
</organism>
<dbReference type="Gene3D" id="1.10.10.10">
    <property type="entry name" value="Winged helix-like DNA-binding domain superfamily/Winged helix DNA-binding domain"/>
    <property type="match status" value="1"/>
</dbReference>
<dbReference type="AlphaFoldDB" id="A0A0B2A5J0"/>
<dbReference type="PROSITE" id="PS50995">
    <property type="entry name" value="HTH_MARR_2"/>
    <property type="match status" value="1"/>
</dbReference>
<dbReference type="PRINTS" id="PR00598">
    <property type="entry name" value="HTHMARR"/>
</dbReference>
<dbReference type="InterPro" id="IPR036388">
    <property type="entry name" value="WH-like_DNA-bd_sf"/>
</dbReference>
<dbReference type="InterPro" id="IPR036390">
    <property type="entry name" value="WH_DNA-bd_sf"/>
</dbReference>
<dbReference type="InterPro" id="IPR000835">
    <property type="entry name" value="HTH_MarR-typ"/>
</dbReference>
<keyword evidence="3" id="KW-1185">Reference proteome</keyword>
<dbReference type="SMART" id="SM00347">
    <property type="entry name" value="HTH_MARR"/>
    <property type="match status" value="1"/>
</dbReference>
<dbReference type="GO" id="GO:0006950">
    <property type="term" value="P:response to stress"/>
    <property type="evidence" value="ECO:0007669"/>
    <property type="project" value="TreeGrafter"/>
</dbReference>
<name>A0A0B2A5J0_9MICO</name>
<reference evidence="2 3" key="1">
    <citation type="submission" date="2014-11" db="EMBL/GenBank/DDBJ databases">
        <title>Genome sequence of Microbacterium mangrovi MUSC 115(T).</title>
        <authorList>
            <person name="Lee L.-H."/>
        </authorList>
    </citation>
    <scope>NUCLEOTIDE SEQUENCE [LARGE SCALE GENOMIC DNA]</scope>
    <source>
        <strain evidence="2 3">MUSC 115</strain>
    </source>
</reference>
<dbReference type="Pfam" id="PF01047">
    <property type="entry name" value="MarR"/>
    <property type="match status" value="1"/>
</dbReference>
<feature type="domain" description="HTH marR-type" evidence="1">
    <location>
        <begin position="12"/>
        <end position="144"/>
    </location>
</feature>
<dbReference type="GO" id="GO:0003700">
    <property type="term" value="F:DNA-binding transcription factor activity"/>
    <property type="evidence" value="ECO:0007669"/>
    <property type="project" value="InterPro"/>
</dbReference>
<evidence type="ECO:0000313" key="2">
    <source>
        <dbReference type="EMBL" id="KHK98350.1"/>
    </source>
</evidence>
<dbReference type="STRING" id="1348253.LK09_04875"/>
<dbReference type="OrthoDB" id="8635520at2"/>
<evidence type="ECO:0000313" key="3">
    <source>
        <dbReference type="Proteomes" id="UP000031030"/>
    </source>
</evidence>
<dbReference type="InterPro" id="IPR039422">
    <property type="entry name" value="MarR/SlyA-like"/>
</dbReference>
<evidence type="ECO:0000259" key="1">
    <source>
        <dbReference type="PROSITE" id="PS50995"/>
    </source>
</evidence>
<dbReference type="Proteomes" id="UP000031030">
    <property type="component" value="Unassembled WGS sequence"/>
</dbReference>
<proteinExistence type="predicted"/>
<accession>A0A0B2A5J0</accession>
<sequence length="150" mass="15860">MPSPPPHPGSPRDTLGYLVKQAHLRLTDLVDAALLPSGVDRKEFAVLRVLAAGEPLSQQGLAGILGIDPTTMVAVIDALESKGVVRRTPDPRDRRRNAIGLTDVGRSTYREAAAAFADAEAAFLSPLSAEQDARFREALRALVGGGAPRS</sequence>
<dbReference type="SUPFAM" id="SSF46785">
    <property type="entry name" value="Winged helix' DNA-binding domain"/>
    <property type="match status" value="1"/>
</dbReference>
<dbReference type="PANTHER" id="PTHR33164:SF95">
    <property type="entry name" value="TRANSCRIPTIONAL REGULATOR"/>
    <property type="match status" value="1"/>
</dbReference>
<dbReference type="EMBL" id="JTDK01000006">
    <property type="protein sequence ID" value="KHK98350.1"/>
    <property type="molecule type" value="Genomic_DNA"/>
</dbReference>
<comment type="caution">
    <text evidence="2">The sequence shown here is derived from an EMBL/GenBank/DDBJ whole genome shotgun (WGS) entry which is preliminary data.</text>
</comment>
<dbReference type="PANTHER" id="PTHR33164">
    <property type="entry name" value="TRANSCRIPTIONAL REGULATOR, MARR FAMILY"/>
    <property type="match status" value="1"/>
</dbReference>
<protein>
    <recommendedName>
        <fullName evidence="1">HTH marR-type domain-containing protein</fullName>
    </recommendedName>
</protein>
<dbReference type="RefSeq" id="WP_039396704.1">
    <property type="nucleotide sequence ID" value="NZ_JTDK01000006.1"/>
</dbReference>